<dbReference type="Gene3D" id="1.20.1280.200">
    <property type="entry name" value="Orbivirus VP4 core protein, C-terminal domain"/>
    <property type="match status" value="1"/>
</dbReference>
<reference evidence="8" key="1">
    <citation type="journal article" date="2019" name="Ticks Tick Borne Dis.">
        <title>Genetic diversity of Kemerovo virus and phylogenetic relationships within the Great Island virus genetic group.</title>
        <authorList>
            <person name="Safonova M.V."/>
            <person name="Gmyl A.P."/>
            <person name="Lukashev A.N."/>
            <person name="Speranskaya A.S."/>
            <person name="Neverov A.D."/>
            <person name="Fedonin G.G."/>
            <person name="Pimkina E.V."/>
            <person name="Matsvay A.D."/>
            <person name="Khafizov K.F."/>
            <person name="Karganova G.G."/>
            <person name="Kozlovskaya L.I."/>
            <person name="Valdokhina A.V."/>
            <person name="Bulanenko V.P."/>
            <person name="Dedkov V.G."/>
        </authorList>
    </citation>
    <scope>NUCLEOTIDE SEQUENCE</scope>
    <source>
        <strain evidence="8">205</strain>
    </source>
</reference>
<evidence type="ECO:0000256" key="4">
    <source>
        <dbReference type="ARBA" id="ARBA00021787"/>
    </source>
</evidence>
<evidence type="ECO:0000256" key="2">
    <source>
        <dbReference type="ARBA" id="ARBA00004328"/>
    </source>
</evidence>
<name>A0A5S9BE70_9REOV</name>
<comment type="subcellular location">
    <subcellularLocation>
        <location evidence="2">Virion</location>
    </subcellularLocation>
</comment>
<evidence type="ECO:0000256" key="7">
    <source>
        <dbReference type="ARBA" id="ARBA00022844"/>
    </source>
</evidence>
<dbReference type="GO" id="GO:0039624">
    <property type="term" value="C:viral outer capsid"/>
    <property type="evidence" value="ECO:0007669"/>
    <property type="project" value="UniProtKB-KW"/>
</dbReference>
<sequence>MFGSHTVLLLHHSLRRIRKEVYLPWITIKREWTLNELWKENGKYGTDIYADGDVSWLSVRQARAHGLIFVGPRNARFLLRDAEVDPDVVVDPAAKAKEIETQIGRERLRLRRAFGVILRDYAWARAVHFHGSEVESITHGPHGGRRFYGYPPRAPLAYPSVDYELTGDGPVDEKLVSMLDYAVHGFDNVIYVGSGDSRTLRLFRRKDRRRFASVDWVLIDPIAQPIEDVNNVMVIRETVDAPRDLRRFRRDGTTLLLWDVRSDRCDLDDTAWEQVCLREDELGEDVASANGDWLDAALLKRRIPFTGTFKCLTSILCYQPGAPEDMYELRSFLAFNSRRWLGAPSLVTLVADQIRQRIPIYHGRGKGRLLRTRLIQTLHIEPADALTHTSAPRADLFYLTNRRNPPEKVFDVVARSEISTLWVGDPLLSYDDYSMERTEIMLRCSNDSHMVTDGLGFVLLLMLEGEVKSTVKFDPGWACNYAVVFRRRAVAAVPDVWLCRFIGLRANSSSLRLREPISHATSDLIKSLGIDLSGHLYVTLVTGRYLSDLRTWFHMILDWSSKGRDEKMLALAHARAEVIEWKDEMEDKPWHRKEDLIAALNVFRSMAREALRPYVDAVVEHLRYLGPGYASP</sequence>
<accession>A0A5S9BE70</accession>
<dbReference type="InterPro" id="IPR029063">
    <property type="entry name" value="SAM-dependent_MTases_sf"/>
</dbReference>
<keyword evidence="6" id="KW-1152">Outer capsid protein</keyword>
<organism evidence="8">
    <name type="scientific">Kemerovo virus</name>
    <dbReference type="NCBI Taxonomy" id="40064"/>
    <lineage>
        <taxon>Viruses</taxon>
        <taxon>Riboviria</taxon>
        <taxon>Orthornavirae</taxon>
        <taxon>Duplornaviricota</taxon>
        <taxon>Resentoviricetes</taxon>
        <taxon>Reovirales</taxon>
        <taxon>Sedoreoviridae</taxon>
        <taxon>Orbivirus</taxon>
        <taxon>Orbivirus magninsulae</taxon>
        <taxon>Great Island virus</taxon>
    </lineage>
</organism>
<protein>
    <recommendedName>
        <fullName evidence="4">Core protein VP4</fullName>
    </recommendedName>
</protein>
<comment type="similarity">
    <text evidence="3">Belongs to the orbivirus VP4 family.</text>
</comment>
<proteinExistence type="inferred from homology"/>
<dbReference type="InterPro" id="IPR043026">
    <property type="entry name" value="Orbi_VP4_C"/>
</dbReference>
<keyword evidence="7" id="KW-0946">Virion</keyword>
<keyword evidence="5" id="KW-0167">Capsid protein</keyword>
<comment type="function">
    <text evidence="1">The VP4 protein is one of the five proteins (with VP1, VP3, VP6 and VP7) which form the inner capsid of the virus.</text>
</comment>
<dbReference type="EMBL" id="MF939518">
    <property type="protein sequence ID" value="AYM94262.1"/>
    <property type="molecule type" value="Genomic_RNA"/>
</dbReference>
<evidence type="ECO:0000313" key="8">
    <source>
        <dbReference type="EMBL" id="AYM94262.1"/>
    </source>
</evidence>
<evidence type="ECO:0000256" key="6">
    <source>
        <dbReference type="ARBA" id="ARBA00022770"/>
    </source>
</evidence>
<evidence type="ECO:0000256" key="3">
    <source>
        <dbReference type="ARBA" id="ARBA00009708"/>
    </source>
</evidence>
<dbReference type="Gene3D" id="3.40.50.150">
    <property type="entry name" value="Vaccinia Virus protein VP39"/>
    <property type="match status" value="1"/>
</dbReference>
<gene>
    <name evidence="8" type="primary">VP4</name>
</gene>
<dbReference type="Pfam" id="PF05059">
    <property type="entry name" value="Orbi_VP4"/>
    <property type="match status" value="1"/>
</dbReference>
<evidence type="ECO:0000256" key="5">
    <source>
        <dbReference type="ARBA" id="ARBA00022561"/>
    </source>
</evidence>
<dbReference type="InterPro" id="IPR007753">
    <property type="entry name" value="Orbi_VP4"/>
</dbReference>
<evidence type="ECO:0000256" key="1">
    <source>
        <dbReference type="ARBA" id="ARBA00002541"/>
    </source>
</evidence>